<dbReference type="Pfam" id="PF00004">
    <property type="entry name" value="AAA"/>
    <property type="match status" value="1"/>
</dbReference>
<dbReference type="GO" id="GO:0005524">
    <property type="term" value="F:ATP binding"/>
    <property type="evidence" value="ECO:0007669"/>
    <property type="project" value="InterPro"/>
</dbReference>
<feature type="domain" description="ATPase AAA-type core" evidence="1">
    <location>
        <begin position="27"/>
        <end position="153"/>
    </location>
</feature>
<evidence type="ECO:0000313" key="2">
    <source>
        <dbReference type="EMBL" id="VAX31835.1"/>
    </source>
</evidence>
<organism evidence="2">
    <name type="scientific">hydrothermal vent metagenome</name>
    <dbReference type="NCBI Taxonomy" id="652676"/>
    <lineage>
        <taxon>unclassified sequences</taxon>
        <taxon>metagenomes</taxon>
        <taxon>ecological metagenomes</taxon>
    </lineage>
</organism>
<proteinExistence type="predicted"/>
<protein>
    <recommendedName>
        <fullName evidence="1">ATPase AAA-type core domain-containing protein</fullName>
    </recommendedName>
</protein>
<dbReference type="GO" id="GO:0016887">
    <property type="term" value="F:ATP hydrolysis activity"/>
    <property type="evidence" value="ECO:0007669"/>
    <property type="project" value="InterPro"/>
</dbReference>
<dbReference type="EMBL" id="UOGF01000079">
    <property type="protein sequence ID" value="VAX31835.1"/>
    <property type="molecule type" value="Genomic_DNA"/>
</dbReference>
<name>A0A3B1DJH1_9ZZZZ</name>
<gene>
    <name evidence="2" type="ORF">MNBD_NITROSPIRAE01-1353</name>
</gene>
<reference evidence="2" key="1">
    <citation type="submission" date="2018-06" db="EMBL/GenBank/DDBJ databases">
        <authorList>
            <person name="Zhirakovskaya E."/>
        </authorList>
    </citation>
    <scope>NUCLEOTIDE SEQUENCE</scope>
</reference>
<sequence length="308" mass="34893">MLNSPFSSRRGLIQNLKKQLLSGRSAVMIGGPMIGKTTLAHDLAEEILDTKNRAILISLKEMNTTSDFWALLMEAILKQGISPEAKNPFRKSPDSFMKLMSQLHHIYEKTPDEVNSRKLILLIDDCDRFLPDQTALISQTLNMAMELLLPAIDAICWIGGLQWSDWVDEHSKDFLMPLRFYPLSVVPIREARKIISEKLGSVAFPQVWRETGGHPFLMSQAFGETSLVGLKVLNEKLTQLVQTEEIQILDQLDSSGQWMILENLKGRDGKNPPKKWLDRLCMMGVIVRTLNNGTAVVRKTAQVFQYRS</sequence>
<dbReference type="InterPro" id="IPR003959">
    <property type="entry name" value="ATPase_AAA_core"/>
</dbReference>
<evidence type="ECO:0000259" key="1">
    <source>
        <dbReference type="Pfam" id="PF00004"/>
    </source>
</evidence>
<dbReference type="Gene3D" id="3.40.50.300">
    <property type="entry name" value="P-loop containing nucleotide triphosphate hydrolases"/>
    <property type="match status" value="1"/>
</dbReference>
<accession>A0A3B1DJH1</accession>
<dbReference type="SUPFAM" id="SSF52540">
    <property type="entry name" value="P-loop containing nucleoside triphosphate hydrolases"/>
    <property type="match status" value="1"/>
</dbReference>
<dbReference type="AlphaFoldDB" id="A0A3B1DJH1"/>
<dbReference type="InterPro" id="IPR027417">
    <property type="entry name" value="P-loop_NTPase"/>
</dbReference>